<accession>A0ABV7A166</accession>
<dbReference type="Proteomes" id="UP001595379">
    <property type="component" value="Unassembled WGS sequence"/>
</dbReference>
<dbReference type="PANTHER" id="PTHR43737">
    <property type="entry name" value="BLL7424 PROTEIN"/>
    <property type="match status" value="1"/>
</dbReference>
<dbReference type="Pfam" id="PF08811">
    <property type="entry name" value="DUF1800"/>
    <property type="match status" value="1"/>
</dbReference>
<proteinExistence type="predicted"/>
<evidence type="ECO:0000256" key="1">
    <source>
        <dbReference type="SAM" id="SignalP"/>
    </source>
</evidence>
<feature type="chain" id="PRO_5045849435" evidence="1">
    <location>
        <begin position="27"/>
        <end position="817"/>
    </location>
</feature>
<organism evidence="2 3">
    <name type="scientific">Hyphobacterium vulgare</name>
    <dbReference type="NCBI Taxonomy" id="1736751"/>
    <lineage>
        <taxon>Bacteria</taxon>
        <taxon>Pseudomonadati</taxon>
        <taxon>Pseudomonadota</taxon>
        <taxon>Alphaproteobacteria</taxon>
        <taxon>Maricaulales</taxon>
        <taxon>Maricaulaceae</taxon>
        <taxon>Hyphobacterium</taxon>
    </lineage>
</organism>
<evidence type="ECO:0000313" key="2">
    <source>
        <dbReference type="EMBL" id="MFC2927446.1"/>
    </source>
</evidence>
<dbReference type="RefSeq" id="WP_343165288.1">
    <property type="nucleotide sequence ID" value="NZ_JBHRSV010000031.1"/>
</dbReference>
<keyword evidence="1" id="KW-0732">Signal</keyword>
<dbReference type="InterPro" id="IPR014917">
    <property type="entry name" value="DUF1800"/>
</dbReference>
<name>A0ABV7A166_9PROT</name>
<sequence>MRGQDWGWKLAAAAALVLTASGPAFAQLRASILPDARSVTLPGGGQAATATVFATVINAGGAALSNCRVTLDTPGLTLRYEPTDPATNAIAGPADTPFDLAASGSQSLLLSFTGTAAITAQLAPQFVCDGTAPAPVRAGVNTVDVTLSASPLLDIIPIALALPDLDGIVKVSQAGGSGAMAVAAINIGASRPVRISASATSGSADGFSGAVLICETNASGQCLAPHAPFIDTSFDTDQVRTYTLVLRTQAFAGIGLDPAATRIRIDFHDLGTGRRAGGTSVAVRSPEPQGLALSHDAAARFLTQASFGPTWSDVDSVARGGIEAWLDAQLAMPPLESHWDYVERGGPPGCVSCEAQYINATMESFWRQAATGDDQLRQRAVFALSEIFVVSSVNSAIDSDPYAHAAWLDMLGEHAFGNYRDLLEAVTRHPAMGYYLSHIRNEREDAATGRIPDENYAREVMQLFSIGLWELNPDGSRRLDGQGQPIPTYGQPEIAGMARVFTGLSWGTPDTSDSTWHGWNIWPNTPPWNVPMQMFERYHSTSEKRIVSGVVIAPNTPGDESLRIALDTLANHPNTGPFISEQLIKRLVTSNPSREYVGRVAAVWADNGDGERGDLAAVFRAILTDPEARDAARIDDPEWGKLREPMLRFSAWMRAFAVRPPDDADGRFQIWNLEDPVQSLGQNPLRAPSVFNWFRPDYAPPGAILDAGLVAPEFQITHETTVTGYSNFMRDTVLGDNWRSGNVLPDYSPELALAGTPDALIARLDLLLTSGQLSAATRSEIRTALEAIPYDDPNGPILRVVTAVQLILASPDFVVQR</sequence>
<feature type="signal peptide" evidence="1">
    <location>
        <begin position="1"/>
        <end position="26"/>
    </location>
</feature>
<protein>
    <submittedName>
        <fullName evidence="2">DUF1800 domain-containing protein</fullName>
    </submittedName>
</protein>
<evidence type="ECO:0000313" key="3">
    <source>
        <dbReference type="Proteomes" id="UP001595379"/>
    </source>
</evidence>
<keyword evidence="3" id="KW-1185">Reference proteome</keyword>
<comment type="caution">
    <text evidence="2">The sequence shown here is derived from an EMBL/GenBank/DDBJ whole genome shotgun (WGS) entry which is preliminary data.</text>
</comment>
<gene>
    <name evidence="2" type="ORF">ACFOOR_15165</name>
</gene>
<dbReference type="PANTHER" id="PTHR43737:SF1">
    <property type="entry name" value="DUF1501 DOMAIN-CONTAINING PROTEIN"/>
    <property type="match status" value="1"/>
</dbReference>
<reference evidence="3" key="1">
    <citation type="journal article" date="2019" name="Int. J. Syst. Evol. Microbiol.">
        <title>The Global Catalogue of Microorganisms (GCM) 10K type strain sequencing project: providing services to taxonomists for standard genome sequencing and annotation.</title>
        <authorList>
            <consortium name="The Broad Institute Genomics Platform"/>
            <consortium name="The Broad Institute Genome Sequencing Center for Infectious Disease"/>
            <person name="Wu L."/>
            <person name="Ma J."/>
        </authorList>
    </citation>
    <scope>NUCLEOTIDE SEQUENCE [LARGE SCALE GENOMIC DNA]</scope>
    <source>
        <strain evidence="3">KCTC 52487</strain>
    </source>
</reference>
<dbReference type="EMBL" id="JBHRSV010000031">
    <property type="protein sequence ID" value="MFC2927446.1"/>
    <property type="molecule type" value="Genomic_DNA"/>
</dbReference>